<name>A0A1Y2F2W8_PROLT</name>
<dbReference type="GO" id="GO:0060628">
    <property type="term" value="P:regulation of ER to Golgi vesicle-mediated transport"/>
    <property type="evidence" value="ECO:0007669"/>
    <property type="project" value="TreeGrafter"/>
</dbReference>
<dbReference type="GO" id="GO:0070939">
    <property type="term" value="C:Dsl1/NZR complex"/>
    <property type="evidence" value="ECO:0007669"/>
    <property type="project" value="InterPro"/>
</dbReference>
<dbReference type="EMBL" id="MCFI01000019">
    <property type="protein sequence ID" value="ORY77686.1"/>
    <property type="molecule type" value="Genomic_DNA"/>
</dbReference>
<keyword evidence="3" id="KW-1185">Reference proteome</keyword>
<dbReference type="GO" id="GO:0006888">
    <property type="term" value="P:endoplasmic reticulum to Golgi vesicle-mediated transport"/>
    <property type="evidence" value="ECO:0007669"/>
    <property type="project" value="InterPro"/>
</dbReference>
<feature type="compositionally biased region" description="Polar residues" evidence="1">
    <location>
        <begin position="33"/>
        <end position="49"/>
    </location>
</feature>
<dbReference type="PROSITE" id="PS51386">
    <property type="entry name" value="RINT1_TIP20"/>
    <property type="match status" value="1"/>
</dbReference>
<reference evidence="2 3" key="1">
    <citation type="submission" date="2016-07" db="EMBL/GenBank/DDBJ databases">
        <title>Pervasive Adenine N6-methylation of Active Genes in Fungi.</title>
        <authorList>
            <consortium name="DOE Joint Genome Institute"/>
            <person name="Mondo S.J."/>
            <person name="Dannebaum R.O."/>
            <person name="Kuo R.C."/>
            <person name="Labutti K."/>
            <person name="Haridas S."/>
            <person name="Kuo A."/>
            <person name="Salamov A."/>
            <person name="Ahrendt S.R."/>
            <person name="Lipzen A."/>
            <person name="Sullivan W."/>
            <person name="Andreopoulos W.B."/>
            <person name="Clum A."/>
            <person name="Lindquist E."/>
            <person name="Daum C."/>
            <person name="Ramamoorthy G.K."/>
            <person name="Gryganskyi A."/>
            <person name="Culley D."/>
            <person name="Magnuson J.K."/>
            <person name="James T.Y."/>
            <person name="O'Malley M.A."/>
            <person name="Stajich J.E."/>
            <person name="Spatafora J.W."/>
            <person name="Visel A."/>
            <person name="Grigoriev I.V."/>
        </authorList>
    </citation>
    <scope>NUCLEOTIDE SEQUENCE [LARGE SCALE GENOMIC DNA]</scope>
    <source>
        <strain evidence="2 3">12-1054</strain>
    </source>
</reference>
<dbReference type="Gene3D" id="1.20.58.670">
    <property type="entry name" value="Dsl1p vesicle tethering complex, Tip20p subunit, domain D"/>
    <property type="match status" value="1"/>
</dbReference>
<dbReference type="RefSeq" id="XP_040723071.1">
    <property type="nucleotide sequence ID" value="XM_040869904.1"/>
</dbReference>
<dbReference type="InterPro" id="IPR042042">
    <property type="entry name" value="Tip20p_domB"/>
</dbReference>
<dbReference type="InterPro" id="IPR042044">
    <property type="entry name" value="EXOC6PINT-1/Sec15/Tip20_C_dom2"/>
</dbReference>
<dbReference type="OrthoDB" id="2189254at2759"/>
<accession>A0A1Y2F2W8</accession>
<proteinExistence type="predicted"/>
<dbReference type="STRING" id="56484.A0A1Y2F2W8"/>
<dbReference type="OMA" id="RMCKLYS"/>
<organism evidence="2 3">
    <name type="scientific">Protomyces lactucae-debilis</name>
    <dbReference type="NCBI Taxonomy" id="2754530"/>
    <lineage>
        <taxon>Eukaryota</taxon>
        <taxon>Fungi</taxon>
        <taxon>Dikarya</taxon>
        <taxon>Ascomycota</taxon>
        <taxon>Taphrinomycotina</taxon>
        <taxon>Taphrinomycetes</taxon>
        <taxon>Taphrinales</taxon>
        <taxon>Protomycetaceae</taxon>
        <taxon>Protomyces</taxon>
    </lineage>
</organism>
<dbReference type="Proteomes" id="UP000193685">
    <property type="component" value="Unassembled WGS sequence"/>
</dbReference>
<dbReference type="AlphaFoldDB" id="A0A1Y2F2W8"/>
<dbReference type="GeneID" id="63786503"/>
<dbReference type="PANTHER" id="PTHR13520">
    <property type="entry name" value="RAD50-INTERACTING PROTEIN 1 RINT-1"/>
    <property type="match status" value="1"/>
</dbReference>
<evidence type="ECO:0000313" key="3">
    <source>
        <dbReference type="Proteomes" id="UP000193685"/>
    </source>
</evidence>
<evidence type="ECO:0000313" key="2">
    <source>
        <dbReference type="EMBL" id="ORY77686.1"/>
    </source>
</evidence>
<dbReference type="PANTHER" id="PTHR13520:SF0">
    <property type="entry name" value="RAD50-INTERACTING PROTEIN 1"/>
    <property type="match status" value="1"/>
</dbReference>
<dbReference type="Pfam" id="PF04437">
    <property type="entry name" value="RINT1_TIP1"/>
    <property type="match status" value="1"/>
</dbReference>
<evidence type="ECO:0000256" key="1">
    <source>
        <dbReference type="SAM" id="MobiDB-lite"/>
    </source>
</evidence>
<dbReference type="Gene3D" id="1.20.58.1420">
    <property type="entry name" value="Dsl1p vesicle tethering complex, Tip20p subunit, domain B"/>
    <property type="match status" value="1"/>
</dbReference>
<dbReference type="InterPro" id="IPR007528">
    <property type="entry name" value="RINT1_Tip20"/>
</dbReference>
<sequence>MARDYAHELQAVAALQAKLQGQIDLHRQEAEQATRSSSASNDDKTAPSTLSDAQLAEQIVGLLKAQDGLLNIRPYVQAIATLHKTKRDYDAAPDAHGKLTCYHVLQEASESLPESDLKERLQSKYQTQSDEWWQASQQDARKVLTDALAKVEWPAELSDSAATSLKQPLVDTLSLHKGQKVLSPVLLPFEIMAAPVKARFLYHFSSRRATNRLDKPEWFLQHILAVLDLHYVYLQREVQGLLDEELPDHALSASHEMIRAVLPIVEDKITTSQKMLLQKPELLSHFIEETFAFDERLRLDFGFVNRDLSPWLGTTNTVLSADVFDAWLTLEQEFAETRFRELIEAEDAWEIPEAKDTMTDGAIEVRANASSRQLDDLLDGLTQRFTPVADTEQRRRFVESLPQKLLLSYHDRIQDSTEIFEVMTSGFSGGFPSADVAGKTGLQRLCRQLSGTSNVLIKLKDMAEDPYYLSIMHADGTGCLDALMNQYNNLKQRIEQLIITHLDREISAQLKVFCRIGTWSSEETPQAQIASSSQTSPQLISTFALIRELFGYLSGVCSPVLLHRLYRGVAERIDTTLYSKIVLKNNFSRRGALQLTRDLWEIWASFAHYVARPELGMRQLLDAQTVLSETAAPPEEGQASKARAKREWQTMVQVEVANRLLY</sequence>
<dbReference type="GO" id="GO:0006890">
    <property type="term" value="P:retrograde vesicle-mediated transport, Golgi to endoplasmic reticulum"/>
    <property type="evidence" value="ECO:0007669"/>
    <property type="project" value="InterPro"/>
</dbReference>
<feature type="region of interest" description="Disordered" evidence="1">
    <location>
        <begin position="26"/>
        <end position="49"/>
    </location>
</feature>
<gene>
    <name evidence="2" type="ORF">BCR37DRAFT_382579</name>
</gene>
<comment type="caution">
    <text evidence="2">The sequence shown here is derived from an EMBL/GenBank/DDBJ whole genome shotgun (WGS) entry which is preliminary data.</text>
</comment>
<protein>
    <submittedName>
        <fullName evidence="2">TIP-1 family-domain-containing protein</fullName>
    </submittedName>
</protein>